<evidence type="ECO:0000313" key="6">
    <source>
        <dbReference type="Proteomes" id="UP000281741"/>
    </source>
</evidence>
<sequence>MRLKPLLIIYICFSLIACSHSDSEIENAPTENPASTEVMYFPPSDSDVWETKSLSSLGWHQDKVQDLLNYLQTKNSKSFIILQNGRIVMENYFSGHTATTPWYWASAGKTLTSTVTGIAEQEGFLNINNKVSTYIGTGWTSAPLAKENLITCKNLLTMTSGLDDSLGDDVSPSNLKYKADAGTRWAYHNVYVKLQDVVAAATGQTWTQYFNTKLRDKIGMTGSWIQNGDNSVYWSTTRSMARFGLMALNNGNWNGNQIINTAYFQNAVNTSQNINLAYGYLWWLNGKSSYHLPQTQFQFNGKLIPSAQDDMYCALGKNDQKIYVVPVKKLVIVRMGDAADNVNLALSDFDDVLWQKINAVIN</sequence>
<evidence type="ECO:0000256" key="1">
    <source>
        <dbReference type="SAM" id="SignalP"/>
    </source>
</evidence>
<dbReference type="AlphaFoldDB" id="A0AAD0YGC9"/>
<name>A0AAD0YGC9_9FLAO</name>
<dbReference type="EMBL" id="CP033912">
    <property type="protein sequence ID" value="AZA96952.1"/>
    <property type="molecule type" value="Genomic_DNA"/>
</dbReference>
<proteinExistence type="predicted"/>
<keyword evidence="6" id="KW-1185">Reference proteome</keyword>
<dbReference type="PANTHER" id="PTHR43283">
    <property type="entry name" value="BETA-LACTAMASE-RELATED"/>
    <property type="match status" value="1"/>
</dbReference>
<dbReference type="Proteomes" id="UP000274073">
    <property type="component" value="Chromosome"/>
</dbReference>
<feature type="chain" id="PRO_5042003980" evidence="1">
    <location>
        <begin position="20"/>
        <end position="362"/>
    </location>
</feature>
<evidence type="ECO:0000313" key="4">
    <source>
        <dbReference type="EMBL" id="AZA96952.1"/>
    </source>
</evidence>
<dbReference type="PROSITE" id="PS51257">
    <property type="entry name" value="PROKAR_LIPOPROTEIN"/>
    <property type="match status" value="1"/>
</dbReference>
<dbReference type="Proteomes" id="UP000281741">
    <property type="component" value="Chromosome"/>
</dbReference>
<dbReference type="GO" id="GO:0016787">
    <property type="term" value="F:hydrolase activity"/>
    <property type="evidence" value="ECO:0007669"/>
    <property type="project" value="UniProtKB-KW"/>
</dbReference>
<keyword evidence="1" id="KW-0732">Signal</keyword>
<dbReference type="EMBL" id="CP033915">
    <property type="protein sequence ID" value="AZA88409.1"/>
    <property type="molecule type" value="Genomic_DNA"/>
</dbReference>
<dbReference type="PANTHER" id="PTHR43283:SF7">
    <property type="entry name" value="BETA-LACTAMASE-RELATED DOMAIN-CONTAINING PROTEIN"/>
    <property type="match status" value="1"/>
</dbReference>
<evidence type="ECO:0000313" key="3">
    <source>
        <dbReference type="EMBL" id="AZA88409.1"/>
    </source>
</evidence>
<keyword evidence="3" id="KW-0378">Hydrolase</keyword>
<organism evidence="3 5">
    <name type="scientific">Chryseobacterium shandongense</name>
    <dbReference type="NCBI Taxonomy" id="1493872"/>
    <lineage>
        <taxon>Bacteria</taxon>
        <taxon>Pseudomonadati</taxon>
        <taxon>Bacteroidota</taxon>
        <taxon>Flavobacteriia</taxon>
        <taxon>Flavobacteriales</taxon>
        <taxon>Weeksellaceae</taxon>
        <taxon>Chryseobacterium group</taxon>
        <taxon>Chryseobacterium</taxon>
    </lineage>
</organism>
<evidence type="ECO:0000313" key="5">
    <source>
        <dbReference type="Proteomes" id="UP000274073"/>
    </source>
</evidence>
<reference evidence="5 6" key="1">
    <citation type="submission" date="2018-11" db="EMBL/GenBank/DDBJ databases">
        <title>Proposal to divide the Flavobacteriaceae and reorganize its genera based on Amino Acid Identity values calculated from whole genome sequences.</title>
        <authorList>
            <person name="Nicholson A.C."/>
            <person name="Gulvik C.A."/>
            <person name="Whitney A.M."/>
            <person name="Humrighouse B.W."/>
            <person name="Bell M."/>
            <person name="Holmes B."/>
            <person name="Steigerwalt A.G."/>
            <person name="Villarma A."/>
            <person name="Sheth M."/>
            <person name="Batra D."/>
            <person name="Pryor J."/>
            <person name="Bernardet J.-F."/>
            <person name="Hugo C."/>
            <person name="Kampfer P."/>
            <person name="Newman J."/>
            <person name="McQuiston J.R."/>
        </authorList>
    </citation>
    <scope>NUCLEOTIDE SEQUENCE [LARGE SCALE GENOMIC DNA]</scope>
    <source>
        <strain evidence="3 5">G0207</strain>
        <strain evidence="4 6">H5143</strain>
    </source>
</reference>
<dbReference type="InterPro" id="IPR012338">
    <property type="entry name" value="Beta-lactam/transpept-like"/>
</dbReference>
<dbReference type="InterPro" id="IPR001466">
    <property type="entry name" value="Beta-lactam-related"/>
</dbReference>
<dbReference type="Gene3D" id="3.40.710.10">
    <property type="entry name" value="DD-peptidase/beta-lactamase superfamily"/>
    <property type="match status" value="1"/>
</dbReference>
<gene>
    <name evidence="3" type="ORF">EG349_17330</name>
    <name evidence="4" type="ORF">EG353_16025</name>
</gene>
<feature type="domain" description="Beta-lactamase-related" evidence="2">
    <location>
        <begin position="78"/>
        <end position="335"/>
    </location>
</feature>
<feature type="signal peptide" evidence="1">
    <location>
        <begin position="1"/>
        <end position="19"/>
    </location>
</feature>
<dbReference type="Pfam" id="PF00144">
    <property type="entry name" value="Beta-lactamase"/>
    <property type="match status" value="1"/>
</dbReference>
<accession>A0AAD0YGC9</accession>
<dbReference type="SUPFAM" id="SSF56601">
    <property type="entry name" value="beta-lactamase/transpeptidase-like"/>
    <property type="match status" value="1"/>
</dbReference>
<evidence type="ECO:0000259" key="2">
    <source>
        <dbReference type="Pfam" id="PF00144"/>
    </source>
</evidence>
<dbReference type="RefSeq" id="WP_123855235.1">
    <property type="nucleotide sequence ID" value="NZ_CP033912.1"/>
</dbReference>
<dbReference type="InterPro" id="IPR050789">
    <property type="entry name" value="Diverse_Enzym_Activities"/>
</dbReference>
<protein>
    <submittedName>
        <fullName evidence="3">Class C beta-lactamase-related serine hydrolase</fullName>
    </submittedName>
</protein>